<reference evidence="1" key="1">
    <citation type="journal article" date="2014" name="Int. J. Syst. Evol. Microbiol.">
        <title>Complete genome sequence of Corynebacterium casei LMG S-19264T (=DSM 44701T), isolated from a smear-ripened cheese.</title>
        <authorList>
            <consortium name="US DOE Joint Genome Institute (JGI-PGF)"/>
            <person name="Walter F."/>
            <person name="Albersmeier A."/>
            <person name="Kalinowski J."/>
            <person name="Ruckert C."/>
        </authorList>
    </citation>
    <scope>NUCLEOTIDE SEQUENCE</scope>
    <source>
        <strain evidence="1">JCM 19831</strain>
    </source>
</reference>
<comment type="caution">
    <text evidence="1">The sequence shown here is derived from an EMBL/GenBank/DDBJ whole genome shotgun (WGS) entry which is preliminary data.</text>
</comment>
<gene>
    <name evidence="1" type="ORF">GCM10007977_089010</name>
</gene>
<sequence length="79" mass="8364">MEVAQRALVQHDGVGAAVGELTDEPVQLPVADDRPAGHGVVERHDEQAGRVAAMQVLEADPPREGVVNCHAPDRRRGPG</sequence>
<evidence type="ECO:0000313" key="2">
    <source>
        <dbReference type="Proteomes" id="UP000642070"/>
    </source>
</evidence>
<proteinExistence type="predicted"/>
<organism evidence="1 2">
    <name type="scientific">Dactylosporangium sucinum</name>
    <dbReference type="NCBI Taxonomy" id="1424081"/>
    <lineage>
        <taxon>Bacteria</taxon>
        <taxon>Bacillati</taxon>
        <taxon>Actinomycetota</taxon>
        <taxon>Actinomycetes</taxon>
        <taxon>Micromonosporales</taxon>
        <taxon>Micromonosporaceae</taxon>
        <taxon>Dactylosporangium</taxon>
    </lineage>
</organism>
<dbReference type="EMBL" id="BMPI01000066">
    <property type="protein sequence ID" value="GGM73647.1"/>
    <property type="molecule type" value="Genomic_DNA"/>
</dbReference>
<dbReference type="Proteomes" id="UP000642070">
    <property type="component" value="Unassembled WGS sequence"/>
</dbReference>
<accession>A0A917X4P5</accession>
<protein>
    <submittedName>
        <fullName evidence="1">Uncharacterized protein</fullName>
    </submittedName>
</protein>
<name>A0A917X4P5_9ACTN</name>
<evidence type="ECO:0000313" key="1">
    <source>
        <dbReference type="EMBL" id="GGM73647.1"/>
    </source>
</evidence>
<keyword evidence="2" id="KW-1185">Reference proteome</keyword>
<dbReference type="AlphaFoldDB" id="A0A917X4P5"/>
<reference evidence="1" key="2">
    <citation type="submission" date="2020-09" db="EMBL/GenBank/DDBJ databases">
        <authorList>
            <person name="Sun Q."/>
            <person name="Ohkuma M."/>
        </authorList>
    </citation>
    <scope>NUCLEOTIDE SEQUENCE</scope>
    <source>
        <strain evidence="1">JCM 19831</strain>
    </source>
</reference>